<accession>A0A1I5QP82</accession>
<dbReference type="STRING" id="223786.SAMN05216234_12127"/>
<dbReference type="RefSeq" id="WP_143089717.1">
    <property type="nucleotide sequence ID" value="NZ_FOXB01000021.1"/>
</dbReference>
<proteinExistence type="predicted"/>
<sequence>MFKKAIQTLLLMSLFLNITHAAVISLIDRCDHQTLQEYIMEIDQGSDCGDLCDAHYIFHLNAIATTPIVIIPKFSYSVIIDYYQKEYIPPFLEPSYRPPIV</sequence>
<name>A0A1I5QP82_9BACT</name>
<dbReference type="EMBL" id="FOXB01000021">
    <property type="protein sequence ID" value="SFP48032.1"/>
    <property type="molecule type" value="Genomic_DNA"/>
</dbReference>
<evidence type="ECO:0000313" key="2">
    <source>
        <dbReference type="EMBL" id="SFP48032.1"/>
    </source>
</evidence>
<dbReference type="OrthoDB" id="5373182at2"/>
<dbReference type="Proteomes" id="UP000199227">
    <property type="component" value="Unassembled WGS sequence"/>
</dbReference>
<keyword evidence="3" id="KW-1185">Reference proteome</keyword>
<feature type="chain" id="PRO_5011716812" evidence="1">
    <location>
        <begin position="22"/>
        <end position="101"/>
    </location>
</feature>
<organism evidence="2 3">
    <name type="scientific">Hydrogenimonas thermophila</name>
    <dbReference type="NCBI Taxonomy" id="223786"/>
    <lineage>
        <taxon>Bacteria</taxon>
        <taxon>Pseudomonadati</taxon>
        <taxon>Campylobacterota</taxon>
        <taxon>Epsilonproteobacteria</taxon>
        <taxon>Campylobacterales</taxon>
        <taxon>Hydrogenimonadaceae</taxon>
        <taxon>Hydrogenimonas</taxon>
    </lineage>
</organism>
<evidence type="ECO:0000256" key="1">
    <source>
        <dbReference type="SAM" id="SignalP"/>
    </source>
</evidence>
<evidence type="ECO:0000313" key="3">
    <source>
        <dbReference type="Proteomes" id="UP000199227"/>
    </source>
</evidence>
<dbReference type="AlphaFoldDB" id="A0A1I5QP82"/>
<reference evidence="2 3" key="1">
    <citation type="submission" date="2016-10" db="EMBL/GenBank/DDBJ databases">
        <authorList>
            <person name="de Groot N.N."/>
        </authorList>
    </citation>
    <scope>NUCLEOTIDE SEQUENCE [LARGE SCALE GENOMIC DNA]</scope>
    <source>
        <strain evidence="2 3">EP1-55-1</strain>
    </source>
</reference>
<gene>
    <name evidence="2" type="ORF">SAMN05216234_12127</name>
</gene>
<keyword evidence="1" id="KW-0732">Signal</keyword>
<feature type="signal peptide" evidence="1">
    <location>
        <begin position="1"/>
        <end position="21"/>
    </location>
</feature>
<protein>
    <submittedName>
        <fullName evidence="2">Uncharacterized protein</fullName>
    </submittedName>
</protein>